<dbReference type="EMBL" id="MFJN01000001">
    <property type="protein sequence ID" value="OGG22545.1"/>
    <property type="molecule type" value="Genomic_DNA"/>
</dbReference>
<dbReference type="InterPro" id="IPR019270">
    <property type="entry name" value="DUF2283"/>
</dbReference>
<evidence type="ECO:0000313" key="1">
    <source>
        <dbReference type="EMBL" id="OGG22545.1"/>
    </source>
</evidence>
<proteinExistence type="predicted"/>
<evidence type="ECO:0008006" key="3">
    <source>
        <dbReference type="Google" id="ProtNLM"/>
    </source>
</evidence>
<dbReference type="Proteomes" id="UP000177092">
    <property type="component" value="Unassembled WGS sequence"/>
</dbReference>
<reference evidence="1 2" key="1">
    <citation type="journal article" date="2016" name="Nat. Commun.">
        <title>Thousands of microbial genomes shed light on interconnected biogeochemical processes in an aquifer system.</title>
        <authorList>
            <person name="Anantharaman K."/>
            <person name="Brown C.T."/>
            <person name="Hug L.A."/>
            <person name="Sharon I."/>
            <person name="Castelle C.J."/>
            <person name="Probst A.J."/>
            <person name="Thomas B.C."/>
            <person name="Singh A."/>
            <person name="Wilkins M.J."/>
            <person name="Karaoz U."/>
            <person name="Brodie E.L."/>
            <person name="Williams K.H."/>
            <person name="Hubbard S.S."/>
            <person name="Banfield J.F."/>
        </authorList>
    </citation>
    <scope>NUCLEOTIDE SEQUENCE [LARGE SCALE GENOMIC DNA]</scope>
</reference>
<evidence type="ECO:0000313" key="2">
    <source>
        <dbReference type="Proteomes" id="UP000177092"/>
    </source>
</evidence>
<gene>
    <name evidence="1" type="ORF">A3D03_00175</name>
</gene>
<dbReference type="AlphaFoldDB" id="A0A1F6ACY6"/>
<comment type="caution">
    <text evidence="1">The sequence shown here is derived from an EMBL/GenBank/DDBJ whole genome shotgun (WGS) entry which is preliminary data.</text>
</comment>
<protein>
    <recommendedName>
        <fullName evidence="3">DUF2283 domain-containing protein</fullName>
    </recommendedName>
</protein>
<dbReference type="Pfam" id="PF10049">
    <property type="entry name" value="DUF2283"/>
    <property type="match status" value="1"/>
</dbReference>
<accession>A0A1F6ACY6</accession>
<name>A0A1F6ACY6_9BACT</name>
<organism evidence="1 2">
    <name type="scientific">Candidatus Gottesmanbacteria bacterium RIFCSPHIGHO2_02_FULL_40_13</name>
    <dbReference type="NCBI Taxonomy" id="1798384"/>
    <lineage>
        <taxon>Bacteria</taxon>
        <taxon>Candidatus Gottesmaniibacteriota</taxon>
    </lineage>
</organism>
<dbReference type="STRING" id="1798384.A3D03_00175"/>
<sequence>MSVKYYSEDDILVIKLSKTPYDFAEKEGNFVVHFSKNNKPVRIEILKASKFIKETNSSLPVSLRRTFSSV</sequence>